<dbReference type="Proteomes" id="UP000027746">
    <property type="component" value="Unassembled WGS sequence"/>
</dbReference>
<gene>
    <name evidence="6" type="ORF">SUH3_21935</name>
</gene>
<dbReference type="InterPro" id="IPR029052">
    <property type="entry name" value="Metallo-depent_PP-like"/>
</dbReference>
<feature type="domain" description="Calcineurin-like phosphoesterase" evidence="5">
    <location>
        <begin position="3"/>
        <end position="196"/>
    </location>
</feature>
<evidence type="ECO:0000313" key="7">
    <source>
        <dbReference type="Proteomes" id="UP000027746"/>
    </source>
</evidence>
<dbReference type="PANTHER" id="PTHR42988">
    <property type="entry name" value="PHOSPHOHYDROLASE"/>
    <property type="match status" value="1"/>
</dbReference>
<dbReference type="InterPro" id="IPR004843">
    <property type="entry name" value="Calcineurin-like_PHP"/>
</dbReference>
<keyword evidence="3" id="KW-0408">Iron</keyword>
<keyword evidence="2" id="KW-0378">Hydrolase</keyword>
<keyword evidence="1" id="KW-0479">Metal-binding</keyword>
<comment type="similarity">
    <text evidence="4">Belongs to the cyclic nucleotide phosphodiesterase class-III family.</text>
</comment>
<protein>
    <recommendedName>
        <fullName evidence="5">Calcineurin-like phosphoesterase domain-containing protein</fullName>
    </recommendedName>
</protein>
<sequence>MTRFIHLTDIHVSHPDAGDPSANVAGNAAMLEQVVGIINAMDRQPDFVVASGDLTNMGDPASYELIKDILSPLAAPLVLALGNHDKREGFHQVFDGATSDAPYFHDAVHAGLHVITLDTMVPGHVAGTICDAQFDYLAQPLTRHAELPKLIVMHHPPRIDDAGLPWGSIDMDSTNRLADMLHGHRVAAILSGHIHINQVTQWHGIPIVVSMGLNSTVDLLETRDLRLIEGRALGICDWRDSGLTVSFVPLTPEARELGVIDRARLLAFT</sequence>
<accession>A0A073IXV0</accession>
<evidence type="ECO:0000256" key="3">
    <source>
        <dbReference type="ARBA" id="ARBA00023004"/>
    </source>
</evidence>
<dbReference type="Gene3D" id="3.60.21.10">
    <property type="match status" value="1"/>
</dbReference>
<dbReference type="Pfam" id="PF00149">
    <property type="entry name" value="Metallophos"/>
    <property type="match status" value="1"/>
</dbReference>
<dbReference type="GeneID" id="68872605"/>
<evidence type="ECO:0000256" key="2">
    <source>
        <dbReference type="ARBA" id="ARBA00022801"/>
    </source>
</evidence>
<dbReference type="SUPFAM" id="SSF56300">
    <property type="entry name" value="Metallo-dependent phosphatases"/>
    <property type="match status" value="1"/>
</dbReference>
<evidence type="ECO:0000313" key="6">
    <source>
        <dbReference type="EMBL" id="KEJ95188.1"/>
    </source>
</evidence>
<evidence type="ECO:0000256" key="1">
    <source>
        <dbReference type="ARBA" id="ARBA00022723"/>
    </source>
</evidence>
<dbReference type="GO" id="GO:0046872">
    <property type="term" value="F:metal ion binding"/>
    <property type="evidence" value="ECO:0007669"/>
    <property type="project" value="UniProtKB-KW"/>
</dbReference>
<organism evidence="6 7">
    <name type="scientific">Pseudosulfitobacter pseudonitzschiae</name>
    <dbReference type="NCBI Taxonomy" id="1402135"/>
    <lineage>
        <taxon>Bacteria</taxon>
        <taxon>Pseudomonadati</taxon>
        <taxon>Pseudomonadota</taxon>
        <taxon>Alphaproteobacteria</taxon>
        <taxon>Rhodobacterales</taxon>
        <taxon>Roseobacteraceae</taxon>
        <taxon>Pseudosulfitobacter</taxon>
    </lineage>
</organism>
<dbReference type="RefSeq" id="WP_037927182.1">
    <property type="nucleotide sequence ID" value="NZ_CP054606.1"/>
</dbReference>
<reference evidence="6 7" key="1">
    <citation type="submission" date="2014-01" db="EMBL/GenBank/DDBJ databases">
        <title>Sulfitobacter sp. H3 (MCCC 1A00686) Genome Sequencing.</title>
        <authorList>
            <person name="Lai Q."/>
            <person name="Hong Z."/>
        </authorList>
    </citation>
    <scope>NUCLEOTIDE SEQUENCE [LARGE SCALE GENOMIC DNA]</scope>
    <source>
        <strain evidence="6 7">H3</strain>
    </source>
</reference>
<dbReference type="PANTHER" id="PTHR42988:SF2">
    <property type="entry name" value="CYCLIC NUCLEOTIDE PHOSPHODIESTERASE CBUA0032-RELATED"/>
    <property type="match status" value="1"/>
</dbReference>
<dbReference type="GO" id="GO:0016787">
    <property type="term" value="F:hydrolase activity"/>
    <property type="evidence" value="ECO:0007669"/>
    <property type="project" value="UniProtKB-KW"/>
</dbReference>
<proteinExistence type="inferred from homology"/>
<name>A0A073IXV0_9RHOB</name>
<comment type="caution">
    <text evidence="6">The sequence shown here is derived from an EMBL/GenBank/DDBJ whole genome shotgun (WGS) entry which is preliminary data.</text>
</comment>
<dbReference type="InterPro" id="IPR050884">
    <property type="entry name" value="CNP_phosphodiesterase-III"/>
</dbReference>
<keyword evidence="7" id="KW-1185">Reference proteome</keyword>
<evidence type="ECO:0000259" key="5">
    <source>
        <dbReference type="Pfam" id="PF00149"/>
    </source>
</evidence>
<evidence type="ECO:0000256" key="4">
    <source>
        <dbReference type="ARBA" id="ARBA00025742"/>
    </source>
</evidence>
<dbReference type="EMBL" id="JAMD01000007">
    <property type="protein sequence ID" value="KEJ95188.1"/>
    <property type="molecule type" value="Genomic_DNA"/>
</dbReference>
<dbReference type="OrthoDB" id="651281at2"/>
<dbReference type="AlphaFoldDB" id="A0A073IXV0"/>